<protein>
    <recommendedName>
        <fullName evidence="3">IS1380 family transposase</fullName>
    </recommendedName>
</protein>
<evidence type="ECO:0008006" key="3">
    <source>
        <dbReference type="Google" id="ProtNLM"/>
    </source>
</evidence>
<gene>
    <name evidence="1" type="ORF">B7R25_14195</name>
</gene>
<reference evidence="1 2" key="1">
    <citation type="submission" date="2017-04" db="EMBL/GenBank/DDBJ databases">
        <title>Comparative genome analysis of Subtercola boreus.</title>
        <authorList>
            <person name="Cho Y.-J."/>
            <person name="Cho A."/>
            <person name="Kim O.-S."/>
            <person name="Lee J.-I."/>
        </authorList>
    </citation>
    <scope>NUCLEOTIDE SEQUENCE [LARGE SCALE GENOMIC DNA]</scope>
    <source>
        <strain evidence="1 2">P28004</strain>
    </source>
</reference>
<comment type="caution">
    <text evidence="1">The sequence shown here is derived from an EMBL/GenBank/DDBJ whole genome shotgun (WGS) entry which is preliminary data.</text>
</comment>
<accession>A0A3E0WAB5</accession>
<dbReference type="Proteomes" id="UP000257080">
    <property type="component" value="Unassembled WGS sequence"/>
</dbReference>
<feature type="non-terminal residue" evidence="1">
    <location>
        <position position="1"/>
    </location>
</feature>
<evidence type="ECO:0000313" key="1">
    <source>
        <dbReference type="EMBL" id="RFA25342.1"/>
    </source>
</evidence>
<organism evidence="1 2">
    <name type="scientific">Subtercola boreus</name>
    <dbReference type="NCBI Taxonomy" id="120213"/>
    <lineage>
        <taxon>Bacteria</taxon>
        <taxon>Bacillati</taxon>
        <taxon>Actinomycetota</taxon>
        <taxon>Actinomycetes</taxon>
        <taxon>Micrococcales</taxon>
        <taxon>Microbacteriaceae</taxon>
        <taxon>Subtercola</taxon>
    </lineage>
</organism>
<dbReference type="AlphaFoldDB" id="A0A3E0WAB5"/>
<evidence type="ECO:0000313" key="2">
    <source>
        <dbReference type="Proteomes" id="UP000257080"/>
    </source>
</evidence>
<proteinExistence type="predicted"/>
<dbReference type="EMBL" id="NBXE01000032">
    <property type="protein sequence ID" value="RFA25342.1"/>
    <property type="molecule type" value="Genomic_DNA"/>
</dbReference>
<sequence length="69" mass="7323">AFNLTRTAGTITGAVLASATTATIRRKLVSIPGRIASSARRITLHLPDAWPWETAWSALFSHALAPPQG</sequence>
<name>A0A3E0WAB5_9MICO</name>